<dbReference type="EMBL" id="NBSK02000005">
    <property type="protein sequence ID" value="KAJ0207386.1"/>
    <property type="molecule type" value="Genomic_DNA"/>
</dbReference>
<evidence type="ECO:0000313" key="2">
    <source>
        <dbReference type="Proteomes" id="UP000235145"/>
    </source>
</evidence>
<reference evidence="1 2" key="1">
    <citation type="journal article" date="2017" name="Nat. Commun.">
        <title>Genome assembly with in vitro proximity ligation data and whole-genome triplication in lettuce.</title>
        <authorList>
            <person name="Reyes-Chin-Wo S."/>
            <person name="Wang Z."/>
            <person name="Yang X."/>
            <person name="Kozik A."/>
            <person name="Arikit S."/>
            <person name="Song C."/>
            <person name="Xia L."/>
            <person name="Froenicke L."/>
            <person name="Lavelle D.O."/>
            <person name="Truco M.J."/>
            <person name="Xia R."/>
            <person name="Zhu S."/>
            <person name="Xu C."/>
            <person name="Xu H."/>
            <person name="Xu X."/>
            <person name="Cox K."/>
            <person name="Korf I."/>
            <person name="Meyers B.C."/>
            <person name="Michelmore R.W."/>
        </authorList>
    </citation>
    <scope>NUCLEOTIDE SEQUENCE [LARGE SCALE GENOMIC DNA]</scope>
    <source>
        <strain evidence="2">cv. Salinas</strain>
        <tissue evidence="1">Seedlings</tissue>
    </source>
</reference>
<sequence length="104" mass="11680">MNALPFSATRKQHTYITTCISLPNNYKIKNRDKELPVDVQTQISKGDLVLSPGEDLLTKVIGPEHPGRTRAVVHDVGLRKGMQGTNKKRGKNMKTKLLINCRQQ</sequence>
<protein>
    <submittedName>
        <fullName evidence="1">Uncharacterized protein</fullName>
    </submittedName>
</protein>
<dbReference type="PANTHER" id="PTHR33018:SF37">
    <property type="entry name" value="TRANSPOSASE TNP1_EN_SPM-LIKE DOMAIN-CONTAINING PROTEIN"/>
    <property type="match status" value="1"/>
</dbReference>
<organism evidence="1 2">
    <name type="scientific">Lactuca sativa</name>
    <name type="common">Garden lettuce</name>
    <dbReference type="NCBI Taxonomy" id="4236"/>
    <lineage>
        <taxon>Eukaryota</taxon>
        <taxon>Viridiplantae</taxon>
        <taxon>Streptophyta</taxon>
        <taxon>Embryophyta</taxon>
        <taxon>Tracheophyta</taxon>
        <taxon>Spermatophyta</taxon>
        <taxon>Magnoliopsida</taxon>
        <taxon>eudicotyledons</taxon>
        <taxon>Gunneridae</taxon>
        <taxon>Pentapetalae</taxon>
        <taxon>asterids</taxon>
        <taxon>campanulids</taxon>
        <taxon>Asterales</taxon>
        <taxon>Asteraceae</taxon>
        <taxon>Cichorioideae</taxon>
        <taxon>Cichorieae</taxon>
        <taxon>Lactucinae</taxon>
        <taxon>Lactuca</taxon>
    </lineage>
</organism>
<dbReference type="AlphaFoldDB" id="A0A9R1VMQ0"/>
<gene>
    <name evidence="1" type="ORF">LSAT_V11C500228790</name>
</gene>
<evidence type="ECO:0000313" key="1">
    <source>
        <dbReference type="EMBL" id="KAJ0207386.1"/>
    </source>
</evidence>
<dbReference type="Proteomes" id="UP000235145">
    <property type="component" value="Unassembled WGS sequence"/>
</dbReference>
<accession>A0A9R1VMQ0</accession>
<comment type="caution">
    <text evidence="1">The sequence shown here is derived from an EMBL/GenBank/DDBJ whole genome shotgun (WGS) entry which is preliminary data.</text>
</comment>
<proteinExistence type="predicted"/>
<dbReference type="PANTHER" id="PTHR33018">
    <property type="entry name" value="OS10G0338966 PROTEIN-RELATED"/>
    <property type="match status" value="1"/>
</dbReference>
<name>A0A9R1VMQ0_LACSA</name>
<keyword evidence="2" id="KW-1185">Reference proteome</keyword>